<name>A0A9N8EIW7_9STRA</name>
<keyword evidence="1" id="KW-0732">Signal</keyword>
<feature type="signal peptide" evidence="1">
    <location>
        <begin position="1"/>
        <end position="36"/>
    </location>
</feature>
<proteinExistence type="predicted"/>
<organism evidence="3 4">
    <name type="scientific">Seminavis robusta</name>
    <dbReference type="NCBI Taxonomy" id="568900"/>
    <lineage>
        <taxon>Eukaryota</taxon>
        <taxon>Sar</taxon>
        <taxon>Stramenopiles</taxon>
        <taxon>Ochrophyta</taxon>
        <taxon>Bacillariophyta</taxon>
        <taxon>Bacillariophyceae</taxon>
        <taxon>Bacillariophycidae</taxon>
        <taxon>Naviculales</taxon>
        <taxon>Naviculaceae</taxon>
        <taxon>Seminavis</taxon>
    </lineage>
</organism>
<dbReference type="InterPro" id="IPR001214">
    <property type="entry name" value="SET_dom"/>
</dbReference>
<evidence type="ECO:0000256" key="1">
    <source>
        <dbReference type="SAM" id="SignalP"/>
    </source>
</evidence>
<gene>
    <name evidence="3" type="ORF">SEMRO_1208_G252600.1</name>
</gene>
<dbReference type="AlphaFoldDB" id="A0A9N8EIW7"/>
<comment type="caution">
    <text evidence="3">The sequence shown here is derived from an EMBL/GenBank/DDBJ whole genome shotgun (WGS) entry which is preliminary data.</text>
</comment>
<evidence type="ECO:0000313" key="4">
    <source>
        <dbReference type="Proteomes" id="UP001153069"/>
    </source>
</evidence>
<evidence type="ECO:0000313" key="3">
    <source>
        <dbReference type="EMBL" id="CAB9521568.1"/>
    </source>
</evidence>
<keyword evidence="4" id="KW-1185">Reference proteome</keyword>
<dbReference type="SUPFAM" id="SSF82199">
    <property type="entry name" value="SET domain"/>
    <property type="match status" value="1"/>
</dbReference>
<dbReference type="Pfam" id="PF00856">
    <property type="entry name" value="SET"/>
    <property type="match status" value="1"/>
</dbReference>
<accession>A0A9N8EIW7</accession>
<dbReference type="PROSITE" id="PS50280">
    <property type="entry name" value="SET"/>
    <property type="match status" value="1"/>
</dbReference>
<sequence length="272" mass="30961">MVVLLTCSCRRKRRRAGVLLLLFAVLFSLLCWNVHGEDRYGDDYYVSEEEDEEEPYDDEEAPEYDDMIVGDMWHYFDCSFIFSRPRPVHSETDWKSMRHAYAAVVGLERSNRIAEKDGDGFAVPVQARSAGDEKGRGVFVTTAPVPKGQLVWSTSMTARFEMGSEYRAFLAKIRQDFACDVLQWAYVQSISDQSAEVDKPLVSVDLDAGSFINTVTEEDEEPNLGCHEQAALEHKGGCQQNYFALKDIQVGEELLLDYGDFAIREGWEWFGL</sequence>
<reference evidence="3" key="1">
    <citation type="submission" date="2020-06" db="EMBL/GenBank/DDBJ databases">
        <authorList>
            <consortium name="Plant Systems Biology data submission"/>
        </authorList>
    </citation>
    <scope>NUCLEOTIDE SEQUENCE</scope>
    <source>
        <strain evidence="3">D6</strain>
    </source>
</reference>
<dbReference type="Proteomes" id="UP001153069">
    <property type="component" value="Unassembled WGS sequence"/>
</dbReference>
<dbReference type="CDD" id="cd08161">
    <property type="entry name" value="SET"/>
    <property type="match status" value="1"/>
</dbReference>
<protein>
    <recommendedName>
        <fullName evidence="2">SET domain-containing protein</fullName>
    </recommendedName>
</protein>
<dbReference type="EMBL" id="CAICTM010001206">
    <property type="protein sequence ID" value="CAB9521568.1"/>
    <property type="molecule type" value="Genomic_DNA"/>
</dbReference>
<dbReference type="Gene3D" id="2.170.270.10">
    <property type="entry name" value="SET domain"/>
    <property type="match status" value="1"/>
</dbReference>
<dbReference type="OrthoDB" id="46969at2759"/>
<feature type="domain" description="SET" evidence="2">
    <location>
        <begin position="123"/>
        <end position="259"/>
    </location>
</feature>
<dbReference type="InterPro" id="IPR046341">
    <property type="entry name" value="SET_dom_sf"/>
</dbReference>
<evidence type="ECO:0000259" key="2">
    <source>
        <dbReference type="PROSITE" id="PS50280"/>
    </source>
</evidence>
<feature type="chain" id="PRO_5040461307" description="SET domain-containing protein" evidence="1">
    <location>
        <begin position="37"/>
        <end position="272"/>
    </location>
</feature>